<name>A0ABT0WUD4_9BURK</name>
<evidence type="ECO:0000313" key="1">
    <source>
        <dbReference type="EMBL" id="MCM2566566.1"/>
    </source>
</evidence>
<dbReference type="RefSeq" id="WP_251350017.1">
    <property type="nucleotide sequence ID" value="NZ_JAMQGR010000003.1"/>
</dbReference>
<dbReference type="SUPFAM" id="SSF53756">
    <property type="entry name" value="UDP-Glycosyltransferase/glycogen phosphorylase"/>
    <property type="match status" value="1"/>
</dbReference>
<accession>A0ABT0WUD4</accession>
<dbReference type="EC" id="2.4.-.-" evidence="1"/>
<proteinExistence type="predicted"/>
<organism evidence="1 2">
    <name type="scientific">Janthinobacterium kumbetense</name>
    <dbReference type="NCBI Taxonomy" id="2950280"/>
    <lineage>
        <taxon>Bacteria</taxon>
        <taxon>Pseudomonadati</taxon>
        <taxon>Pseudomonadota</taxon>
        <taxon>Betaproteobacteria</taxon>
        <taxon>Burkholderiales</taxon>
        <taxon>Oxalobacteraceae</taxon>
        <taxon>Janthinobacterium</taxon>
    </lineage>
</organism>
<keyword evidence="2" id="KW-1185">Reference proteome</keyword>
<keyword evidence="1" id="KW-0328">Glycosyltransferase</keyword>
<dbReference type="GO" id="GO:0016757">
    <property type="term" value="F:glycosyltransferase activity"/>
    <property type="evidence" value="ECO:0007669"/>
    <property type="project" value="UniProtKB-KW"/>
</dbReference>
<dbReference type="Pfam" id="PF13692">
    <property type="entry name" value="Glyco_trans_1_4"/>
    <property type="match status" value="1"/>
</dbReference>
<comment type="caution">
    <text evidence="1">The sequence shown here is derived from an EMBL/GenBank/DDBJ whole genome shotgun (WGS) entry which is preliminary data.</text>
</comment>
<reference evidence="1 2" key="1">
    <citation type="submission" date="2022-06" db="EMBL/GenBank/DDBJ databases">
        <title>Janthinobacterium kumbetensis sp. nov., isolated from spring water in Turkey.</title>
        <authorList>
            <person name="Inan Bektas K."/>
            <person name="Belduz A.A."/>
            <person name="Canakci S."/>
            <person name="Nalcaoglu A."/>
            <person name="Ceylan E."/>
            <person name="Kati H."/>
        </authorList>
    </citation>
    <scope>NUCLEOTIDE SEQUENCE [LARGE SCALE GENOMIC DNA]</scope>
    <source>
        <strain evidence="1 2">GK</strain>
    </source>
</reference>
<gene>
    <name evidence="1" type="ORF">NCG91_13255</name>
</gene>
<evidence type="ECO:0000313" key="2">
    <source>
        <dbReference type="Proteomes" id="UP001202243"/>
    </source>
</evidence>
<dbReference type="EMBL" id="JAMQGR010000003">
    <property type="protein sequence ID" value="MCM2566566.1"/>
    <property type="molecule type" value="Genomic_DNA"/>
</dbReference>
<protein>
    <submittedName>
        <fullName evidence="1">Glycosyltransferase</fullName>
        <ecNumber evidence="1">2.4.-.-</ecNumber>
    </submittedName>
</protein>
<sequence length="328" mass="35857">MIHVLLSEAGTYHDIVEHLAAGGARVTHIGPDAQAHMRSKLSILAAMLSPSLLRTRKLWRQQDRLLVVGWQALPVLALIRLGLLPRPQRLLVMACFIHGTRARNVINRAWRLLNFPGLEFITFSSGETRNLTDNVGIAPSAVHFHLWRQHLDGATTASQRQDDGSIFSGGFSNRDYDLLLEAAHGLEAHLVIVASAQNQIPAQDPAQTTVHLDLPEAQFEKLLASSRVVAMPLKSQGEACGQSVLLRVLRNGKPLIATRHEAIEAYLGRDYAGFVAAGDSGAMREGLRRALSDDAFREGLAAQVSRACAQMEQRGGPGQEIEQFLLAN</sequence>
<dbReference type="Gene3D" id="3.40.50.2000">
    <property type="entry name" value="Glycogen Phosphorylase B"/>
    <property type="match status" value="2"/>
</dbReference>
<dbReference type="Proteomes" id="UP001202243">
    <property type="component" value="Unassembled WGS sequence"/>
</dbReference>
<keyword evidence="1" id="KW-0808">Transferase</keyword>